<organism evidence="2 3">
    <name type="scientific">Pragia fontium DSM 5563 = ATCC 49100</name>
    <dbReference type="NCBI Taxonomy" id="1122977"/>
    <lineage>
        <taxon>Bacteria</taxon>
        <taxon>Pseudomonadati</taxon>
        <taxon>Pseudomonadota</taxon>
        <taxon>Gammaproteobacteria</taxon>
        <taxon>Enterobacterales</taxon>
        <taxon>Budviciaceae</taxon>
        <taxon>Pragia</taxon>
    </lineage>
</organism>
<dbReference type="Proteomes" id="UP000226420">
    <property type="component" value="Unassembled WGS sequence"/>
</dbReference>
<sequence>MLDYFSTVKEAFNWRCKLGLKPLLIFMFKSVLAYIFLAGFYIVGFQILVRTPLMHYMSVENILNITKYTTLVIIIVVSVPVGLHILKFLIGCITSNHK</sequence>
<keyword evidence="1" id="KW-0812">Transmembrane</keyword>
<dbReference type="EMBL" id="FOLW01000008">
    <property type="protein sequence ID" value="SFD11911.1"/>
    <property type="molecule type" value="Genomic_DNA"/>
</dbReference>
<evidence type="ECO:0000313" key="3">
    <source>
        <dbReference type="Proteomes" id="UP000226420"/>
    </source>
</evidence>
<reference evidence="2 3" key="1">
    <citation type="submission" date="2016-10" db="EMBL/GenBank/DDBJ databases">
        <authorList>
            <person name="Varghese N."/>
            <person name="Submissions S."/>
        </authorList>
    </citation>
    <scope>NUCLEOTIDE SEQUENCE [LARGE SCALE GENOMIC DNA]</scope>
    <source>
        <strain evidence="2 3">DSM 5563</strain>
    </source>
</reference>
<name>A0AAJ4WBX5_9GAMM</name>
<keyword evidence="1" id="KW-1133">Transmembrane helix</keyword>
<proteinExistence type="predicted"/>
<evidence type="ECO:0000313" key="2">
    <source>
        <dbReference type="EMBL" id="SFD11911.1"/>
    </source>
</evidence>
<comment type="caution">
    <text evidence="2">The sequence shown here is derived from an EMBL/GenBank/DDBJ whole genome shotgun (WGS) entry which is preliminary data.</text>
</comment>
<keyword evidence="1" id="KW-0472">Membrane</keyword>
<feature type="transmembrane region" description="Helical" evidence="1">
    <location>
        <begin position="23"/>
        <end position="48"/>
    </location>
</feature>
<gene>
    <name evidence="2" type="ORF">SAMN02745723_10862</name>
</gene>
<feature type="transmembrane region" description="Helical" evidence="1">
    <location>
        <begin position="68"/>
        <end position="90"/>
    </location>
</feature>
<protein>
    <submittedName>
        <fullName evidence="2">Uncharacterized protein</fullName>
    </submittedName>
</protein>
<dbReference type="AlphaFoldDB" id="A0AAJ4WBX5"/>
<accession>A0AAJ4WBX5</accession>
<evidence type="ECO:0000256" key="1">
    <source>
        <dbReference type="SAM" id="Phobius"/>
    </source>
</evidence>